<proteinExistence type="inferred from homology"/>
<organism evidence="3 4">
    <name type="scientific">Jeotgalibaca ciconiae</name>
    <dbReference type="NCBI Taxonomy" id="2496265"/>
    <lineage>
        <taxon>Bacteria</taxon>
        <taxon>Bacillati</taxon>
        <taxon>Bacillota</taxon>
        <taxon>Bacilli</taxon>
        <taxon>Lactobacillales</taxon>
        <taxon>Carnobacteriaceae</taxon>
        <taxon>Jeotgalibaca</taxon>
    </lineage>
</organism>
<dbReference type="InterPro" id="IPR050563">
    <property type="entry name" value="4-hydroxybenzoyl-CoA_TE"/>
</dbReference>
<evidence type="ECO:0000313" key="3">
    <source>
        <dbReference type="EMBL" id="AZP03333.1"/>
    </source>
</evidence>
<accession>A0A3Q9BIU0</accession>
<keyword evidence="4" id="KW-1185">Reference proteome</keyword>
<dbReference type="GO" id="GO:0047617">
    <property type="term" value="F:fatty acyl-CoA hydrolase activity"/>
    <property type="evidence" value="ECO:0007669"/>
    <property type="project" value="TreeGrafter"/>
</dbReference>
<dbReference type="Proteomes" id="UP000273326">
    <property type="component" value="Chromosome"/>
</dbReference>
<dbReference type="InterPro" id="IPR006684">
    <property type="entry name" value="YbgC/YbaW"/>
</dbReference>
<sequence>MNLRSYKHKTQYYETDQMKIIHHSNYIRWFEEARSDFMEQIGMSYAKMEEKGFIVPVLSVSAEYKSMVRFGDTVIIDTKVVTYNGVKLALEYTIRDEETNELKTTGNSLHCFLNGDGRPVSLKRTAPEIHQLFFDSMDG</sequence>
<dbReference type="NCBIfam" id="TIGR00051">
    <property type="entry name" value="YbgC/FadM family acyl-CoA thioesterase"/>
    <property type="match status" value="1"/>
</dbReference>
<dbReference type="SUPFAM" id="SSF54637">
    <property type="entry name" value="Thioesterase/thiol ester dehydrase-isomerase"/>
    <property type="match status" value="1"/>
</dbReference>
<gene>
    <name evidence="3" type="ORF">EJN90_00860</name>
</gene>
<name>A0A3Q9BIU0_9LACT</name>
<evidence type="ECO:0000256" key="2">
    <source>
        <dbReference type="ARBA" id="ARBA00022801"/>
    </source>
</evidence>
<dbReference type="KEGG" id="jeh:EJN90_00860"/>
<dbReference type="Pfam" id="PF13279">
    <property type="entry name" value="4HBT_2"/>
    <property type="match status" value="1"/>
</dbReference>
<dbReference type="PANTHER" id="PTHR31793:SF27">
    <property type="entry name" value="NOVEL THIOESTERASE SUPERFAMILY DOMAIN AND SAPOSIN A-TYPE DOMAIN CONTAINING PROTEIN (0610012H03RIK)"/>
    <property type="match status" value="1"/>
</dbReference>
<dbReference type="EMBL" id="CP034465">
    <property type="protein sequence ID" value="AZP03333.1"/>
    <property type="molecule type" value="Genomic_DNA"/>
</dbReference>
<dbReference type="PIRSF" id="PIRSF003230">
    <property type="entry name" value="YbgC"/>
    <property type="match status" value="1"/>
</dbReference>
<evidence type="ECO:0000313" key="4">
    <source>
        <dbReference type="Proteomes" id="UP000273326"/>
    </source>
</evidence>
<dbReference type="InterPro" id="IPR029069">
    <property type="entry name" value="HotDog_dom_sf"/>
</dbReference>
<dbReference type="Gene3D" id="3.10.129.10">
    <property type="entry name" value="Hotdog Thioesterase"/>
    <property type="match status" value="1"/>
</dbReference>
<dbReference type="OrthoDB" id="9800856at2"/>
<evidence type="ECO:0000256" key="1">
    <source>
        <dbReference type="ARBA" id="ARBA00005953"/>
    </source>
</evidence>
<dbReference type="PANTHER" id="PTHR31793">
    <property type="entry name" value="4-HYDROXYBENZOYL-COA THIOESTERASE FAMILY MEMBER"/>
    <property type="match status" value="1"/>
</dbReference>
<protein>
    <submittedName>
        <fullName evidence="3">Acyl-CoA thioesterase</fullName>
    </submittedName>
</protein>
<reference evidence="4" key="1">
    <citation type="submission" date="2018-12" db="EMBL/GenBank/DDBJ databases">
        <title>Complete genome sequencing of Jeotgalibaca sp. H21T32.</title>
        <authorList>
            <person name="Bae J.-W."/>
            <person name="Lee S.-Y."/>
        </authorList>
    </citation>
    <scope>NUCLEOTIDE SEQUENCE [LARGE SCALE GENOMIC DNA]</scope>
    <source>
        <strain evidence="4">H21T32</strain>
    </source>
</reference>
<dbReference type="RefSeq" id="WP_126108434.1">
    <property type="nucleotide sequence ID" value="NZ_CP034465.1"/>
</dbReference>
<comment type="similarity">
    <text evidence="1">Belongs to the 4-hydroxybenzoyl-CoA thioesterase family.</text>
</comment>
<dbReference type="CDD" id="cd00586">
    <property type="entry name" value="4HBT"/>
    <property type="match status" value="1"/>
</dbReference>
<keyword evidence="2" id="KW-0378">Hydrolase</keyword>
<dbReference type="AlphaFoldDB" id="A0A3Q9BIU0"/>